<dbReference type="InterPro" id="IPR005039">
    <property type="entry name" value="Ant_C"/>
</dbReference>
<evidence type="ECO:0000313" key="2">
    <source>
        <dbReference type="EMBL" id="AMJ78331.1"/>
    </source>
</evidence>
<proteinExistence type="predicted"/>
<feature type="domain" description="Bro-N" evidence="1">
    <location>
        <begin position="1"/>
        <end position="120"/>
    </location>
</feature>
<protein>
    <recommendedName>
        <fullName evidence="1">Bro-N domain-containing protein</fullName>
    </recommendedName>
</protein>
<evidence type="ECO:0000259" key="1">
    <source>
        <dbReference type="PROSITE" id="PS51750"/>
    </source>
</evidence>
<accession>A0AAC8XJP8</accession>
<dbReference type="InterPro" id="IPR003497">
    <property type="entry name" value="BRO_N_domain"/>
</dbReference>
<evidence type="ECO:0000313" key="3">
    <source>
        <dbReference type="Proteomes" id="UP000061468"/>
    </source>
</evidence>
<sequence>MTNIIPFKFKSAPIRVVERDGIPMFVAKDVASVLGYSNTSEAIQDHCKNVELIAGSELLVSSNYAACRAAGYSHNQAVTRYQLIPERDVYRLIMRSKMPEAEKFEDWVVGEVLPSIRKTGSYTANQPVVPQTLPEALRLAADLAEKLEDAKPKIAFADAVNDSINCVTFQDFAKAVGTGQNRLFKTLRDHGFLQVRDGQRNKPYQQFVDNGLFKLVQGTYKDRKSGEVQTYFRTVITPKGQMYFQNKFFNKAA</sequence>
<dbReference type="GO" id="GO:0003677">
    <property type="term" value="F:DNA binding"/>
    <property type="evidence" value="ECO:0007669"/>
    <property type="project" value="InterPro"/>
</dbReference>
<dbReference type="PROSITE" id="PS51750">
    <property type="entry name" value="BRO_N"/>
    <property type="match status" value="1"/>
</dbReference>
<organism evidence="2 3">
    <name type="scientific">Alteromonas mediterranea</name>
    <dbReference type="NCBI Taxonomy" id="314275"/>
    <lineage>
        <taxon>Bacteria</taxon>
        <taxon>Pseudomonadati</taxon>
        <taxon>Pseudomonadota</taxon>
        <taxon>Gammaproteobacteria</taxon>
        <taxon>Alteromonadales</taxon>
        <taxon>Alteromonadaceae</taxon>
        <taxon>Alteromonas/Salinimonas group</taxon>
        <taxon>Alteromonas</taxon>
    </lineage>
</organism>
<gene>
    <name evidence="2" type="ORF">AV942_08525</name>
</gene>
<dbReference type="Pfam" id="PF03374">
    <property type="entry name" value="ANT"/>
    <property type="match status" value="1"/>
</dbReference>
<dbReference type="RefSeq" id="WP_015066966.1">
    <property type="nucleotide sequence ID" value="NZ_CP013928.1"/>
</dbReference>
<dbReference type="PANTHER" id="PTHR36180">
    <property type="entry name" value="DNA-BINDING PROTEIN-RELATED-RELATED"/>
    <property type="match status" value="1"/>
</dbReference>
<dbReference type="AlphaFoldDB" id="A0AAC8XJP8"/>
<dbReference type="SMART" id="SM01040">
    <property type="entry name" value="Bro-N"/>
    <property type="match status" value="1"/>
</dbReference>
<dbReference type="Proteomes" id="UP000061468">
    <property type="component" value="Chromosome"/>
</dbReference>
<name>A0AAC8XJP8_9ALTE</name>
<reference evidence="2 3" key="1">
    <citation type="submission" date="2015-12" db="EMBL/GenBank/DDBJ databases">
        <title>Intraspecies pangenome expansion in the marine bacterium Alteromonas.</title>
        <authorList>
            <person name="Lopez-Perez M."/>
            <person name="Rodriguez-Valera F."/>
        </authorList>
    </citation>
    <scope>NUCLEOTIDE SEQUENCE [LARGE SCALE GENOMIC DNA]</scope>
    <source>
        <strain evidence="2 3">UM8</strain>
    </source>
</reference>
<dbReference type="PANTHER" id="PTHR36180:SF2">
    <property type="entry name" value="BRO FAMILY PROTEIN"/>
    <property type="match status" value="1"/>
</dbReference>
<dbReference type="Pfam" id="PF02498">
    <property type="entry name" value="Bro-N"/>
    <property type="match status" value="1"/>
</dbReference>
<dbReference type="EMBL" id="CP013928">
    <property type="protein sequence ID" value="AMJ78331.1"/>
    <property type="molecule type" value="Genomic_DNA"/>
</dbReference>